<dbReference type="PANTHER" id="PTHR16100">
    <property type="entry name" value="PHOSPHOINOSITIDE-INTERACTING PROTEIN FAMILY MEMBER"/>
    <property type="match status" value="1"/>
</dbReference>
<dbReference type="InterPro" id="IPR032536">
    <property type="entry name" value="TMEM100"/>
</dbReference>
<feature type="transmembrane region" description="Helical" evidence="6">
    <location>
        <begin position="248"/>
        <end position="271"/>
    </location>
</feature>
<reference evidence="7 8" key="1">
    <citation type="submission" date="2019-08" db="EMBL/GenBank/DDBJ databases">
        <title>A chromosome-level genome assembly, high-density linkage maps, and genome scans reveal the genomic architecture of hybrid incompatibilities underlying speciation via character displacement in darters (Percidae: Etheostominae).</title>
        <authorList>
            <person name="Moran R.L."/>
            <person name="Catchen J.M."/>
            <person name="Fuller R.C."/>
        </authorList>
    </citation>
    <scope>NUCLEOTIDE SEQUENCE [LARGE SCALE GENOMIC DNA]</scope>
    <source>
        <strain evidence="7">EspeVRDwgs_2016</strain>
        <tissue evidence="7">Muscle</tissue>
    </source>
</reference>
<dbReference type="EMBL" id="VOFY01000015">
    <property type="protein sequence ID" value="KAA8585527.1"/>
    <property type="molecule type" value="Genomic_DNA"/>
</dbReference>
<evidence type="ECO:0000256" key="5">
    <source>
        <dbReference type="SAM" id="MobiDB-lite"/>
    </source>
</evidence>
<dbReference type="AlphaFoldDB" id="A0A5J5CUW8"/>
<dbReference type="PANTHER" id="PTHR16100:SF5">
    <property type="entry name" value="TRANSMEMBRANE PROTEIN 100"/>
    <property type="match status" value="1"/>
</dbReference>
<evidence type="ECO:0008006" key="9">
    <source>
        <dbReference type="Google" id="ProtNLM"/>
    </source>
</evidence>
<evidence type="ECO:0000256" key="4">
    <source>
        <dbReference type="ARBA" id="ARBA00023136"/>
    </source>
</evidence>
<evidence type="ECO:0000313" key="8">
    <source>
        <dbReference type="Proteomes" id="UP000327493"/>
    </source>
</evidence>
<organism evidence="7 8">
    <name type="scientific">Etheostoma spectabile</name>
    <name type="common">orangethroat darter</name>
    <dbReference type="NCBI Taxonomy" id="54343"/>
    <lineage>
        <taxon>Eukaryota</taxon>
        <taxon>Metazoa</taxon>
        <taxon>Chordata</taxon>
        <taxon>Craniata</taxon>
        <taxon>Vertebrata</taxon>
        <taxon>Euteleostomi</taxon>
        <taxon>Actinopterygii</taxon>
        <taxon>Neopterygii</taxon>
        <taxon>Teleostei</taxon>
        <taxon>Neoteleostei</taxon>
        <taxon>Acanthomorphata</taxon>
        <taxon>Eupercaria</taxon>
        <taxon>Perciformes</taxon>
        <taxon>Percoidei</taxon>
        <taxon>Percidae</taxon>
        <taxon>Etheostomatinae</taxon>
        <taxon>Etheostoma</taxon>
    </lineage>
</organism>
<feature type="non-terminal residue" evidence="7">
    <location>
        <position position="1"/>
    </location>
</feature>
<comment type="caution">
    <text evidence="7">The sequence shown here is derived from an EMBL/GenBank/DDBJ whole genome shotgun (WGS) entry which is preliminary data.</text>
</comment>
<feature type="region of interest" description="Disordered" evidence="5">
    <location>
        <begin position="160"/>
        <end position="192"/>
    </location>
</feature>
<sequence length="298" mass="32587">PVDFDSHRLGEERPSFLQLRLIQLPPRVPELLICKLQRHDGSSHNARPVTRQSASNTRFPSSILEIVLNGDGSPSSSADPEHCTGGTLRFSWMGVRFQPGEKRLECLSSCRAEWSCVIQATPPTGSGGGWEGLCKGDWETLARERGKRATARNHLWLVNRRPPHPAMPEEANEDSMRTPATPDKASSSERPAAATVNIPLVNEVQLTAATGGAELSCYRCTVPFGVVVLIAGIVVTAVAYSFNSHGSTISYFGLVLLSAGLVLLASSVVCWKMRLERKKERRRESQTALVANQRSIFT</sequence>
<evidence type="ECO:0000256" key="2">
    <source>
        <dbReference type="ARBA" id="ARBA00022692"/>
    </source>
</evidence>
<evidence type="ECO:0000313" key="7">
    <source>
        <dbReference type="EMBL" id="KAA8585527.1"/>
    </source>
</evidence>
<evidence type="ECO:0000256" key="6">
    <source>
        <dbReference type="SAM" id="Phobius"/>
    </source>
</evidence>
<proteinExistence type="predicted"/>
<dbReference type="Proteomes" id="UP000327493">
    <property type="component" value="Chromosome 15"/>
</dbReference>
<protein>
    <recommendedName>
        <fullName evidence="9">Transmembrane protein 100</fullName>
    </recommendedName>
</protein>
<feature type="transmembrane region" description="Helical" evidence="6">
    <location>
        <begin position="222"/>
        <end position="242"/>
    </location>
</feature>
<keyword evidence="4 6" id="KW-0472">Membrane</keyword>
<evidence type="ECO:0000256" key="1">
    <source>
        <dbReference type="ARBA" id="ARBA00004141"/>
    </source>
</evidence>
<dbReference type="GO" id="GO:0071773">
    <property type="term" value="P:cellular response to BMP stimulus"/>
    <property type="evidence" value="ECO:0007669"/>
    <property type="project" value="TreeGrafter"/>
</dbReference>
<gene>
    <name evidence="7" type="ORF">FQN60_004221</name>
</gene>
<name>A0A5J5CUW8_9PERO</name>
<dbReference type="GO" id="GO:0005886">
    <property type="term" value="C:plasma membrane"/>
    <property type="evidence" value="ECO:0007669"/>
    <property type="project" value="TreeGrafter"/>
</dbReference>
<dbReference type="Pfam" id="PF16311">
    <property type="entry name" value="TMEM100"/>
    <property type="match status" value="1"/>
</dbReference>
<keyword evidence="8" id="KW-1185">Reference proteome</keyword>
<evidence type="ECO:0000256" key="3">
    <source>
        <dbReference type="ARBA" id="ARBA00022989"/>
    </source>
</evidence>
<keyword evidence="3 6" id="KW-1133">Transmembrane helix</keyword>
<accession>A0A5J5CUW8</accession>
<keyword evidence="2 6" id="KW-0812">Transmembrane</keyword>
<comment type="subcellular location">
    <subcellularLocation>
        <location evidence="1">Membrane</location>
        <topology evidence="1">Multi-pass membrane protein</topology>
    </subcellularLocation>
</comment>